<evidence type="ECO:0000313" key="4">
    <source>
        <dbReference type="Proteomes" id="UP001153709"/>
    </source>
</evidence>
<organism evidence="3 4">
    <name type="scientific">Diabrotica balteata</name>
    <name type="common">Banded cucumber beetle</name>
    <dbReference type="NCBI Taxonomy" id="107213"/>
    <lineage>
        <taxon>Eukaryota</taxon>
        <taxon>Metazoa</taxon>
        <taxon>Ecdysozoa</taxon>
        <taxon>Arthropoda</taxon>
        <taxon>Hexapoda</taxon>
        <taxon>Insecta</taxon>
        <taxon>Pterygota</taxon>
        <taxon>Neoptera</taxon>
        <taxon>Endopterygota</taxon>
        <taxon>Coleoptera</taxon>
        <taxon>Polyphaga</taxon>
        <taxon>Cucujiformia</taxon>
        <taxon>Chrysomeloidea</taxon>
        <taxon>Chrysomelidae</taxon>
        <taxon>Galerucinae</taxon>
        <taxon>Diabroticina</taxon>
        <taxon>Diabroticites</taxon>
        <taxon>Diabrotica</taxon>
    </lineage>
</organism>
<accession>A0A9P0DW44</accession>
<dbReference type="AlphaFoldDB" id="A0A9P0DW44"/>
<dbReference type="PANTHER" id="PTHR18914:SF33">
    <property type="entry name" value="RE47911P-RELATED"/>
    <property type="match status" value="1"/>
</dbReference>
<keyword evidence="2" id="KW-0963">Cytoplasm</keyword>
<reference evidence="3" key="1">
    <citation type="submission" date="2022-01" db="EMBL/GenBank/DDBJ databases">
        <authorList>
            <person name="King R."/>
        </authorList>
    </citation>
    <scope>NUCLEOTIDE SEQUENCE</scope>
</reference>
<dbReference type="OrthoDB" id="6342160at2759"/>
<proteinExistence type="predicted"/>
<dbReference type="InterPro" id="IPR008837">
    <property type="entry name" value="Serendipity_A"/>
</dbReference>
<dbReference type="GO" id="GO:0016477">
    <property type="term" value="P:cell migration"/>
    <property type="evidence" value="ECO:0007669"/>
    <property type="project" value="TreeGrafter"/>
</dbReference>
<dbReference type="Gene3D" id="1.20.120.810">
    <property type="entry name" value="Vinculin, Vh2 four-helix bundle"/>
    <property type="match status" value="1"/>
</dbReference>
<protein>
    <recommendedName>
        <fullName evidence="5">Serendipity locus protein alpha</fullName>
    </recommendedName>
</protein>
<sequence length="612" mass="70439">MESDEDCVKREILLEKAKRRQELREHFLKMKTNPFKHLLGEGGSVELCRLLTKVIVYITEYNKKLHKELNYKEKLLLYLQQLLTSLSLLINIFVRESEVEQPLMEIRCFCQKQMVYSLDGIRQTLSQTAIIDISNGNFVKWMDSALDKLNEIDYINKKQEAKNIFRDTKVLFEEVLSHAMSIAQVTLLDDYKKIRGSSQSVLEALESLSVEINKPIPNTAMLNLFIDTCMNKLCALERRVNTAVLKLSLKVFSEYTLPLEAIHTFCFDKSNRGKQSELDNLIVELDLHVDRILQIGLFAVSCSSCSNNCVKIRSCLASLEALETELVPAFTSVLNEISLNKIQLSLLLKDYWLNQARILHKLICLIIDPFAFCEVIYEENKLLVADISESVKTQSTMDVTLFDKLLRQSKVLEQFMQIVIEDQQEANVSEIKNAYSDFKCVLNEVKTAFDVLPDERSSHLRIIKRCKILLSSIKNLWVCFADENTENQNLCTKDVSHVEKTTLEQASKPVFGNVFLDHIISRGKDILKDRSILYRTTVRNATFKVPEPSLQTQTITNKLPFQERKLPNLKLTHLRNKTFINSSYRNKTNGELQMTDILKELNNLTNASLSTK</sequence>
<dbReference type="GO" id="GO:0008013">
    <property type="term" value="F:beta-catenin binding"/>
    <property type="evidence" value="ECO:0007669"/>
    <property type="project" value="TreeGrafter"/>
</dbReference>
<evidence type="ECO:0000256" key="1">
    <source>
        <dbReference type="ARBA" id="ARBA00004496"/>
    </source>
</evidence>
<evidence type="ECO:0000313" key="3">
    <source>
        <dbReference type="EMBL" id="CAH1279182.1"/>
    </source>
</evidence>
<dbReference type="PANTHER" id="PTHR18914">
    <property type="entry name" value="ALPHA CATENIN"/>
    <property type="match status" value="1"/>
</dbReference>
<dbReference type="GO" id="GO:0016342">
    <property type="term" value="C:catenin complex"/>
    <property type="evidence" value="ECO:0007669"/>
    <property type="project" value="TreeGrafter"/>
</dbReference>
<dbReference type="Pfam" id="PF05482">
    <property type="entry name" value="Serendipity_A"/>
    <property type="match status" value="1"/>
</dbReference>
<comment type="subcellular location">
    <subcellularLocation>
        <location evidence="1">Cytoplasm</location>
    </subcellularLocation>
</comment>
<dbReference type="GO" id="GO:0005737">
    <property type="term" value="C:cytoplasm"/>
    <property type="evidence" value="ECO:0007669"/>
    <property type="project" value="UniProtKB-SubCell"/>
</dbReference>
<evidence type="ECO:0000256" key="2">
    <source>
        <dbReference type="ARBA" id="ARBA00022490"/>
    </source>
</evidence>
<dbReference type="GO" id="GO:0098609">
    <property type="term" value="P:cell-cell adhesion"/>
    <property type="evidence" value="ECO:0007669"/>
    <property type="project" value="TreeGrafter"/>
</dbReference>
<dbReference type="Proteomes" id="UP001153709">
    <property type="component" value="Chromosome 4"/>
</dbReference>
<gene>
    <name evidence="3" type="ORF">DIABBA_LOCUS7237</name>
</gene>
<keyword evidence="4" id="KW-1185">Reference proteome</keyword>
<name>A0A9P0DW44_DIABA</name>
<dbReference type="GO" id="GO:0005912">
    <property type="term" value="C:adherens junction"/>
    <property type="evidence" value="ECO:0007669"/>
    <property type="project" value="TreeGrafter"/>
</dbReference>
<evidence type="ECO:0008006" key="5">
    <source>
        <dbReference type="Google" id="ProtNLM"/>
    </source>
</evidence>
<dbReference type="GO" id="GO:0007349">
    <property type="term" value="P:cellularization"/>
    <property type="evidence" value="ECO:0007669"/>
    <property type="project" value="InterPro"/>
</dbReference>
<dbReference type="EMBL" id="OU898279">
    <property type="protein sequence ID" value="CAH1279182.1"/>
    <property type="molecule type" value="Genomic_DNA"/>
</dbReference>
<dbReference type="GO" id="GO:0051015">
    <property type="term" value="F:actin filament binding"/>
    <property type="evidence" value="ECO:0007669"/>
    <property type="project" value="TreeGrafter"/>
</dbReference>